<dbReference type="RefSeq" id="XP_033794782.1">
    <property type="nucleotide sequence ID" value="XM_033938891.1"/>
</dbReference>
<feature type="active site" description="Charge relay system" evidence="12">
    <location>
        <position position="317"/>
    </location>
</feature>
<keyword evidence="13" id="KW-1185">Reference proteome</keyword>
<comment type="catalytic activity">
    <reaction evidence="11">
        <text>a 1-O-alkyl-2-acetyl-sn-glycero-3-phosphocholine + H2O = a 1-O-alkyl-sn-glycero-3-phosphocholine + acetate + H(+)</text>
        <dbReference type="Rhea" id="RHEA:17777"/>
        <dbReference type="ChEBI" id="CHEBI:15377"/>
        <dbReference type="ChEBI" id="CHEBI:15378"/>
        <dbReference type="ChEBI" id="CHEBI:30089"/>
        <dbReference type="ChEBI" id="CHEBI:30909"/>
        <dbReference type="ChEBI" id="CHEBI:36707"/>
        <dbReference type="EC" id="3.1.1.47"/>
    </reaction>
</comment>
<dbReference type="GO" id="GO:0003847">
    <property type="term" value="F:1-alkyl-2-acetylglycerophosphocholine esterase activity"/>
    <property type="evidence" value="ECO:0007669"/>
    <property type="project" value="UniProtKB-UniRule"/>
</dbReference>
<evidence type="ECO:0000256" key="2">
    <source>
        <dbReference type="ARBA" id="ARBA00010701"/>
    </source>
</evidence>
<reference evidence="14" key="1">
    <citation type="submission" date="2025-08" db="UniProtKB">
        <authorList>
            <consortium name="RefSeq"/>
        </authorList>
    </citation>
    <scope>IDENTIFICATION</scope>
</reference>
<dbReference type="GO" id="GO:0005576">
    <property type="term" value="C:extracellular region"/>
    <property type="evidence" value="ECO:0007669"/>
    <property type="project" value="UniProtKB-SubCell"/>
</dbReference>
<dbReference type="KEGG" id="gsh:117357786"/>
<evidence type="ECO:0000256" key="7">
    <source>
        <dbReference type="ARBA" id="ARBA00022963"/>
    </source>
</evidence>
<keyword evidence="4" id="KW-0964">Secreted</keyword>
<dbReference type="PIRSF" id="PIRSF018169">
    <property type="entry name" value="PAF_acetylhydrolase"/>
    <property type="match status" value="1"/>
</dbReference>
<evidence type="ECO:0000256" key="1">
    <source>
        <dbReference type="ARBA" id="ARBA00004239"/>
    </source>
</evidence>
<sequence>MGNNSSAQSFKIPAGEGPHTVGCTDLMTEHTIHGSFLRLYYPCQEDTCDEGPAWIPRREYHWGLADNLKMNRTVVDTFFSYYYGSVKCPAKWNASFKSGETYPLIIFSHGLGAFRTLYSAICIELASQGFVVAAVEHRDESASATYYLQDTAVSNAEKQTSGLQQDVWIYYRNLKPGEEEFPLRSKQVHQRAEECIKALNLMLDINDGKKVTNVLSLPFDWSMLKDSIDINQMCMVGHSFGGATAIQSLSKDARFRCGIALDAWMFPLKDEIFSSVHQPLLFINSETFQSVDSILKIKKLDSKVMERKMITIKGSVHQSFPDFTFLTGTFIGKIFKLKGQIDPYTAIGIINKAALAFLQKHLGLQKNFNQWDALVDGQGDYLIPGTNINLPLTQ</sequence>
<keyword evidence="5" id="KW-0732">Signal</keyword>
<evidence type="ECO:0000313" key="13">
    <source>
        <dbReference type="Proteomes" id="UP000515159"/>
    </source>
</evidence>
<dbReference type="AlphaFoldDB" id="A0A6P8Q4I6"/>
<dbReference type="FunFam" id="3.40.50.1820:FF:000062">
    <property type="entry name" value="Platelet-activating factor acetylhydrolase"/>
    <property type="match status" value="1"/>
</dbReference>
<evidence type="ECO:0000256" key="9">
    <source>
        <dbReference type="ARBA" id="ARBA00023180"/>
    </source>
</evidence>
<gene>
    <name evidence="14" type="primary">PLA2G7</name>
</gene>
<name>A0A6P8Q4I6_GEOSA</name>
<dbReference type="GO" id="GO:0016042">
    <property type="term" value="P:lipid catabolic process"/>
    <property type="evidence" value="ECO:0007669"/>
    <property type="project" value="UniProtKB-KW"/>
</dbReference>
<evidence type="ECO:0000256" key="5">
    <source>
        <dbReference type="ARBA" id="ARBA00022729"/>
    </source>
</evidence>
<dbReference type="InterPro" id="IPR016715">
    <property type="entry name" value="PAF_acetylhydro_eukaryote"/>
</dbReference>
<dbReference type="PANTHER" id="PTHR10272:SF12">
    <property type="entry name" value="PLATELET-ACTIVATING FACTOR ACETYLHYDROLASE"/>
    <property type="match status" value="1"/>
</dbReference>
<feature type="active site" description="Nucleophile" evidence="12">
    <location>
        <position position="239"/>
    </location>
</feature>
<evidence type="ECO:0000313" key="14">
    <source>
        <dbReference type="RefSeq" id="XP_033794782.1"/>
    </source>
</evidence>
<dbReference type="Pfam" id="PF03403">
    <property type="entry name" value="PAF-AH_p_II"/>
    <property type="match status" value="1"/>
</dbReference>
<comment type="subcellular location">
    <subcellularLocation>
        <location evidence="1">Secreted</location>
        <location evidence="1">Extracellular space</location>
    </subcellularLocation>
</comment>
<comment type="similarity">
    <text evidence="2">Belongs to the AB hydrolase superfamily. Lipase family.</text>
</comment>
<keyword evidence="7 11" id="KW-0442">Lipid degradation</keyword>
<feature type="active site" description="Charge relay system" evidence="12">
    <location>
        <position position="262"/>
    </location>
</feature>
<dbReference type="Proteomes" id="UP000515159">
    <property type="component" value="Chromosome 3"/>
</dbReference>
<dbReference type="EC" id="3.1.1.47" evidence="3 11"/>
<dbReference type="FunCoup" id="A0A6P8Q4I6">
    <property type="interactions" value="81"/>
</dbReference>
<keyword evidence="9" id="KW-0325">Glycoprotein</keyword>
<evidence type="ECO:0000256" key="3">
    <source>
        <dbReference type="ARBA" id="ARBA00013201"/>
    </source>
</evidence>
<dbReference type="OrthoDB" id="2363873at2759"/>
<dbReference type="SUPFAM" id="SSF53474">
    <property type="entry name" value="alpha/beta-Hydrolases"/>
    <property type="match status" value="1"/>
</dbReference>
<dbReference type="Gene3D" id="3.40.50.1820">
    <property type="entry name" value="alpha/beta hydrolase"/>
    <property type="match status" value="1"/>
</dbReference>
<proteinExistence type="inferred from homology"/>
<dbReference type="CTD" id="7941"/>
<dbReference type="PANTHER" id="PTHR10272">
    <property type="entry name" value="PLATELET-ACTIVATING FACTOR ACETYLHYDROLASE"/>
    <property type="match status" value="1"/>
</dbReference>
<evidence type="ECO:0000256" key="4">
    <source>
        <dbReference type="ARBA" id="ARBA00022525"/>
    </source>
</evidence>
<evidence type="ECO:0000256" key="10">
    <source>
        <dbReference type="ARBA" id="ARBA00041198"/>
    </source>
</evidence>
<keyword evidence="8 11" id="KW-0443">Lipid metabolism</keyword>
<dbReference type="InParanoid" id="A0A6P8Q4I6"/>
<protein>
    <recommendedName>
        <fullName evidence="10 11">Platelet-activating factor acetylhydrolase</fullName>
        <ecNumber evidence="3 11">3.1.1.47</ecNumber>
    </recommendedName>
</protein>
<evidence type="ECO:0000256" key="12">
    <source>
        <dbReference type="PIRSR" id="PIRSR018169-1"/>
    </source>
</evidence>
<dbReference type="GeneID" id="117357786"/>
<evidence type="ECO:0000256" key="8">
    <source>
        <dbReference type="ARBA" id="ARBA00023098"/>
    </source>
</evidence>
<organism evidence="13 14">
    <name type="scientific">Geotrypetes seraphini</name>
    <name type="common">Gaboon caecilian</name>
    <name type="synonym">Caecilia seraphini</name>
    <dbReference type="NCBI Taxonomy" id="260995"/>
    <lineage>
        <taxon>Eukaryota</taxon>
        <taxon>Metazoa</taxon>
        <taxon>Chordata</taxon>
        <taxon>Craniata</taxon>
        <taxon>Vertebrata</taxon>
        <taxon>Euteleostomi</taxon>
        <taxon>Amphibia</taxon>
        <taxon>Gymnophiona</taxon>
        <taxon>Geotrypetes</taxon>
    </lineage>
</organism>
<accession>A0A6P8Q4I6</accession>
<evidence type="ECO:0000256" key="11">
    <source>
        <dbReference type="PIRNR" id="PIRNR018169"/>
    </source>
</evidence>
<dbReference type="InterPro" id="IPR029058">
    <property type="entry name" value="AB_hydrolase_fold"/>
</dbReference>
<keyword evidence="6 11" id="KW-0378">Hydrolase</keyword>
<evidence type="ECO:0000256" key="6">
    <source>
        <dbReference type="ARBA" id="ARBA00022801"/>
    </source>
</evidence>